<keyword evidence="1" id="KW-0732">Signal</keyword>
<evidence type="ECO:0000256" key="1">
    <source>
        <dbReference type="SAM" id="SignalP"/>
    </source>
</evidence>
<dbReference type="AlphaFoldDB" id="A0A0K8RAQ2"/>
<sequence length="137" mass="15240">MCRNISPMLLVLFAVLLILPESQGKGSGIFLWECYLAVKNVGDIFCTLYGYGRFESLIYRTCQLVCGERYVQLPEDACSRGAHETCTRRLKNQLQKWGTAWRDSVLGVGDRKASWRGPGISAVAEDCAVFSLGPDLL</sequence>
<organism evidence="2">
    <name type="scientific">Ixodes ricinus</name>
    <name type="common">Common tick</name>
    <name type="synonym">Acarus ricinus</name>
    <dbReference type="NCBI Taxonomy" id="34613"/>
    <lineage>
        <taxon>Eukaryota</taxon>
        <taxon>Metazoa</taxon>
        <taxon>Ecdysozoa</taxon>
        <taxon>Arthropoda</taxon>
        <taxon>Chelicerata</taxon>
        <taxon>Arachnida</taxon>
        <taxon>Acari</taxon>
        <taxon>Parasitiformes</taxon>
        <taxon>Ixodida</taxon>
        <taxon>Ixodoidea</taxon>
        <taxon>Ixodidae</taxon>
        <taxon>Ixodinae</taxon>
        <taxon>Ixodes</taxon>
    </lineage>
</organism>
<reference evidence="2" key="1">
    <citation type="submission" date="2012-12" db="EMBL/GenBank/DDBJ databases">
        <title>Identification and characterization of a phenylalanine ammonia-lyase gene family in Isatis indigotica Fort.</title>
        <authorList>
            <person name="Liu Q."/>
            <person name="Chen J."/>
            <person name="Zhou X."/>
            <person name="Di P."/>
            <person name="Xiao Y."/>
            <person name="Xuan H."/>
            <person name="Zhang L."/>
            <person name="Chen W."/>
        </authorList>
    </citation>
    <scope>NUCLEOTIDE SEQUENCE</scope>
    <source>
        <tissue evidence="2">Salivary gland</tissue>
    </source>
</reference>
<name>A0A0K8RAQ2_IXORI</name>
<evidence type="ECO:0000313" key="2">
    <source>
        <dbReference type="EMBL" id="JAA68141.1"/>
    </source>
</evidence>
<dbReference type="EMBL" id="GADI01005667">
    <property type="protein sequence ID" value="JAA68141.1"/>
    <property type="molecule type" value="mRNA"/>
</dbReference>
<proteinExistence type="evidence at transcript level"/>
<feature type="chain" id="PRO_5005517155" evidence="1">
    <location>
        <begin position="25"/>
        <end position="137"/>
    </location>
</feature>
<accession>A0A0K8RAQ2</accession>
<feature type="signal peptide" evidence="1">
    <location>
        <begin position="1"/>
        <end position="24"/>
    </location>
</feature>
<protein>
    <submittedName>
        <fullName evidence="2">Putative ixodes 10 kDa peptide protein</fullName>
    </submittedName>
</protein>